<dbReference type="Proteomes" id="UP000315469">
    <property type="component" value="Unassembled WGS sequence"/>
</dbReference>
<dbReference type="GeneID" id="90522986"/>
<dbReference type="RefSeq" id="WP_110411916.1">
    <property type="nucleotide sequence ID" value="NZ_CP045721.1"/>
</dbReference>
<organism evidence="2 3">
    <name type="scientific">Pantoea eucalypti</name>
    <dbReference type="NCBI Taxonomy" id="470933"/>
    <lineage>
        <taxon>Bacteria</taxon>
        <taxon>Pseudomonadati</taxon>
        <taxon>Pseudomonadota</taxon>
        <taxon>Gammaproteobacteria</taxon>
        <taxon>Enterobacterales</taxon>
        <taxon>Erwiniaceae</taxon>
        <taxon>Pantoea</taxon>
    </lineage>
</organism>
<evidence type="ECO:0000313" key="3">
    <source>
        <dbReference type="Proteomes" id="UP000315469"/>
    </source>
</evidence>
<comment type="caution">
    <text evidence="2">The sequence shown here is derived from an EMBL/GenBank/DDBJ whole genome shotgun (WGS) entry which is preliminary data.</text>
</comment>
<reference evidence="2 3" key="1">
    <citation type="submission" date="2019-06" db="EMBL/GenBank/DDBJ databases">
        <title>Taxogenomics and systematics of the genus Pantoea.</title>
        <authorList>
            <person name="Tambong J.T."/>
        </authorList>
    </citation>
    <scope>NUCLEOTIDE SEQUENCE [LARGE SCALE GENOMIC DNA]</scope>
    <source>
        <strain evidence="2 3">LMG 24197</strain>
    </source>
</reference>
<feature type="signal peptide" evidence="1">
    <location>
        <begin position="1"/>
        <end position="22"/>
    </location>
</feature>
<keyword evidence="1" id="KW-0732">Signal</keyword>
<proteinExistence type="predicted"/>
<gene>
    <name evidence="2" type="ORF">FJW02_04730</name>
</gene>
<dbReference type="EMBL" id="VHJB01000036">
    <property type="protein sequence ID" value="TPV41151.1"/>
    <property type="molecule type" value="Genomic_DNA"/>
</dbReference>
<keyword evidence="3" id="KW-1185">Reference proteome</keyword>
<name>A0ABY2ZMK6_9GAMM</name>
<protein>
    <submittedName>
        <fullName evidence="2">Uncharacterized protein</fullName>
    </submittedName>
</protein>
<sequence>MKRLTPALTFISMMITSLTVIGAEKSTDKVGASGKCLGYLSMFNEEDLKAKSTRTQDLLDLYRSSLSEAMQTSSINGEQVIPADIYTLSIDASAFVS</sequence>
<evidence type="ECO:0000256" key="1">
    <source>
        <dbReference type="SAM" id="SignalP"/>
    </source>
</evidence>
<evidence type="ECO:0000313" key="2">
    <source>
        <dbReference type="EMBL" id="TPV41151.1"/>
    </source>
</evidence>
<accession>A0ABY2ZMK6</accession>
<feature type="chain" id="PRO_5045227908" evidence="1">
    <location>
        <begin position="23"/>
        <end position="97"/>
    </location>
</feature>